<evidence type="ECO:0000313" key="7">
    <source>
        <dbReference type="EMBL" id="MBT8727571.1"/>
    </source>
</evidence>
<evidence type="ECO:0000256" key="2">
    <source>
        <dbReference type="ARBA" id="ARBA00022475"/>
    </source>
</evidence>
<evidence type="ECO:0000313" key="11">
    <source>
        <dbReference type="Proteomes" id="UP000263754"/>
    </source>
</evidence>
<dbReference type="RefSeq" id="WP_117922762.1">
    <property type="nucleotide sequence ID" value="NZ_BAABXG010000001.1"/>
</dbReference>
<dbReference type="AlphaFoldDB" id="A0A173XXD4"/>
<sequence>MDNSYSLKYLKIYIWQAISFVLSFVSLFIVVPSLSSMPGVYGVYSLCVGMTIFLSYADLGFINAGTKFASECFVSGKIEEEKSYVGQATFVYSVIASVMLLLFLCFSYNPCIILSGINPGSEEFYIAQKLLLILSLSIPVYVVQKYVFLIYNVRLLDYKVQKVQILGALVRIASVPLVFFNGRYDIVGYYGFSQIVLCCAAVYMLWKSKEFSYGFISIFRVCRYNKVVFSKMKSLAFSGILACVSWILYYELDSLAIGKFLGVQAVAYYAIAFSIASFIRSAFAIFFSPYNVRFNYFVGESDFQGLASFCRTLISFSSVLVIPPLIALMCLAKPFVFAWVGDDYASSVLVFQLLVGCFLLAYITYPLSFLQTALKQVKAISIVSMIVPVVYWSVICLLIDTYGLYSFAFSKLLAFAISAFVCILFSLSNIQIGFWKYMNILFLRPVIYSAIPALILSLIAYHCIPFGTARIDLLFVMVCVMGISAAVWGLNILINRLFRERVFAVSASVMKRNK</sequence>
<dbReference type="Proteomes" id="UP000263754">
    <property type="component" value="Unassembled WGS sequence"/>
</dbReference>
<keyword evidence="2" id="KW-1003">Cell membrane</keyword>
<feature type="transmembrane region" description="Helical" evidence="6">
    <location>
        <begin position="43"/>
        <end position="64"/>
    </location>
</feature>
<evidence type="ECO:0000313" key="8">
    <source>
        <dbReference type="EMBL" id="RGI80026.1"/>
    </source>
</evidence>
<evidence type="ECO:0000313" key="10">
    <source>
        <dbReference type="EMBL" id="RHE25982.1"/>
    </source>
</evidence>
<dbReference type="Proteomes" id="UP001196342">
    <property type="component" value="Unassembled WGS sequence"/>
</dbReference>
<keyword evidence="5 6" id="KW-0472">Membrane</keyword>
<feature type="transmembrane region" description="Helical" evidence="6">
    <location>
        <begin position="268"/>
        <end position="292"/>
    </location>
</feature>
<gene>
    <name evidence="10" type="ORF">DW758_02685</name>
    <name evidence="9" type="ORF">DWW83_08545</name>
    <name evidence="8" type="ORF">DXD90_00390</name>
    <name evidence="7" type="ORF">JQN06_15670</name>
</gene>
<feature type="transmembrane region" description="Helical" evidence="6">
    <location>
        <begin position="446"/>
        <end position="467"/>
    </location>
</feature>
<evidence type="ECO:0000256" key="3">
    <source>
        <dbReference type="ARBA" id="ARBA00022692"/>
    </source>
</evidence>
<dbReference type="Proteomes" id="UP000283601">
    <property type="component" value="Unassembled WGS sequence"/>
</dbReference>
<feature type="transmembrane region" description="Helical" evidence="6">
    <location>
        <begin position="12"/>
        <end position="31"/>
    </location>
</feature>
<feature type="transmembrane region" description="Helical" evidence="6">
    <location>
        <begin position="412"/>
        <end position="434"/>
    </location>
</feature>
<evidence type="ECO:0008006" key="15">
    <source>
        <dbReference type="Google" id="ProtNLM"/>
    </source>
</evidence>
<reference evidence="11 12" key="1">
    <citation type="submission" date="2018-08" db="EMBL/GenBank/DDBJ databases">
        <title>A genome reference for cultivated species of the human gut microbiota.</title>
        <authorList>
            <person name="Zou Y."/>
            <person name="Xue W."/>
            <person name="Luo G."/>
        </authorList>
    </citation>
    <scope>NUCLEOTIDE SEQUENCE [LARGE SCALE GENOMIC DNA]</scope>
    <source>
        <strain evidence="9 13">AF17-20</strain>
        <strain evidence="10 12">AM29-12AC</strain>
        <strain evidence="8 11">TM10-17</strain>
    </source>
</reference>
<feature type="transmembrane region" description="Helical" evidence="6">
    <location>
        <begin position="344"/>
        <end position="365"/>
    </location>
</feature>
<dbReference type="GO" id="GO:0005886">
    <property type="term" value="C:plasma membrane"/>
    <property type="evidence" value="ECO:0007669"/>
    <property type="project" value="UniProtKB-SubCell"/>
</dbReference>
<evidence type="ECO:0000256" key="4">
    <source>
        <dbReference type="ARBA" id="ARBA00022989"/>
    </source>
</evidence>
<feature type="transmembrane region" description="Helical" evidence="6">
    <location>
        <begin position="227"/>
        <end position="248"/>
    </location>
</feature>
<name>A0A173XXD4_BACUN</name>
<feature type="transmembrane region" description="Helical" evidence="6">
    <location>
        <begin position="84"/>
        <end position="110"/>
    </location>
</feature>
<dbReference type="EMBL" id="QRXV01000007">
    <property type="protein sequence ID" value="RGU39750.1"/>
    <property type="molecule type" value="Genomic_DNA"/>
</dbReference>
<dbReference type="EMBL" id="JAFBJK010000004">
    <property type="protein sequence ID" value="MBT8727571.1"/>
    <property type="molecule type" value="Genomic_DNA"/>
</dbReference>
<organism evidence="9 13">
    <name type="scientific">Bacteroides uniformis</name>
    <dbReference type="NCBI Taxonomy" id="820"/>
    <lineage>
        <taxon>Bacteria</taxon>
        <taxon>Pseudomonadati</taxon>
        <taxon>Bacteroidota</taxon>
        <taxon>Bacteroidia</taxon>
        <taxon>Bacteroidales</taxon>
        <taxon>Bacteroidaceae</taxon>
        <taxon>Bacteroides</taxon>
    </lineage>
</organism>
<feature type="transmembrane region" description="Helical" evidence="6">
    <location>
        <begin position="186"/>
        <end position="206"/>
    </location>
</feature>
<dbReference type="EMBL" id="QSJZ01000001">
    <property type="protein sequence ID" value="RHE25982.1"/>
    <property type="molecule type" value="Genomic_DNA"/>
</dbReference>
<evidence type="ECO:0000256" key="1">
    <source>
        <dbReference type="ARBA" id="ARBA00004651"/>
    </source>
</evidence>
<comment type="caution">
    <text evidence="9">The sequence shown here is derived from an EMBL/GenBank/DDBJ whole genome shotgun (WGS) entry which is preliminary data.</text>
</comment>
<reference evidence="7 14" key="2">
    <citation type="submission" date="2020-12" db="EMBL/GenBank/DDBJ databases">
        <title>Microorganisms.</title>
        <authorList>
            <person name="Matos J."/>
            <person name="Faleiro L."/>
            <person name="Duarte I."/>
        </authorList>
    </citation>
    <scope>NUCLEOTIDE SEQUENCE [LARGE SCALE GENOMIC DNA]</scope>
    <source>
        <strain evidence="7 14">PtFD3Pch2</strain>
    </source>
</reference>
<evidence type="ECO:0000256" key="6">
    <source>
        <dbReference type="SAM" id="Phobius"/>
    </source>
</evidence>
<comment type="subcellular location">
    <subcellularLocation>
        <location evidence="1">Cell membrane</location>
        <topology evidence="1">Multi-pass membrane protein</topology>
    </subcellularLocation>
</comment>
<evidence type="ECO:0000313" key="14">
    <source>
        <dbReference type="Proteomes" id="UP001196342"/>
    </source>
</evidence>
<feature type="transmembrane region" description="Helical" evidence="6">
    <location>
        <begin position="163"/>
        <end position="180"/>
    </location>
</feature>
<proteinExistence type="predicted"/>
<dbReference type="Proteomes" id="UP000284022">
    <property type="component" value="Unassembled WGS sequence"/>
</dbReference>
<evidence type="ECO:0000313" key="9">
    <source>
        <dbReference type="EMBL" id="RGU39750.1"/>
    </source>
</evidence>
<keyword evidence="14" id="KW-1185">Reference proteome</keyword>
<dbReference type="PANTHER" id="PTHR30250:SF11">
    <property type="entry name" value="O-ANTIGEN TRANSPORTER-RELATED"/>
    <property type="match status" value="1"/>
</dbReference>
<evidence type="ECO:0000313" key="12">
    <source>
        <dbReference type="Proteomes" id="UP000283601"/>
    </source>
</evidence>
<feature type="transmembrane region" description="Helical" evidence="6">
    <location>
        <begin position="377"/>
        <end position="400"/>
    </location>
</feature>
<feature type="transmembrane region" description="Helical" evidence="6">
    <location>
        <begin position="130"/>
        <end position="151"/>
    </location>
</feature>
<evidence type="ECO:0000313" key="13">
    <source>
        <dbReference type="Proteomes" id="UP000284022"/>
    </source>
</evidence>
<feature type="transmembrane region" description="Helical" evidence="6">
    <location>
        <begin position="473"/>
        <end position="494"/>
    </location>
</feature>
<keyword evidence="4 6" id="KW-1133">Transmembrane helix</keyword>
<keyword evidence="3 6" id="KW-0812">Transmembrane</keyword>
<evidence type="ECO:0000256" key="5">
    <source>
        <dbReference type="ARBA" id="ARBA00023136"/>
    </source>
</evidence>
<dbReference type="EMBL" id="QSOF01000001">
    <property type="protein sequence ID" value="RGI80026.1"/>
    <property type="molecule type" value="Genomic_DNA"/>
</dbReference>
<feature type="transmembrane region" description="Helical" evidence="6">
    <location>
        <begin position="313"/>
        <end position="338"/>
    </location>
</feature>
<protein>
    <recommendedName>
        <fullName evidence="15">Polysaccharide biosynthesis protein</fullName>
    </recommendedName>
</protein>
<accession>A0A173XXD4</accession>
<dbReference type="PANTHER" id="PTHR30250">
    <property type="entry name" value="PST FAMILY PREDICTED COLANIC ACID TRANSPORTER"/>
    <property type="match status" value="1"/>
</dbReference>
<dbReference type="InterPro" id="IPR050833">
    <property type="entry name" value="Poly_Biosynth_Transport"/>
</dbReference>